<dbReference type="SMART" id="SM00326">
    <property type="entry name" value="SH3"/>
    <property type="match status" value="1"/>
</dbReference>
<dbReference type="InterPro" id="IPR036028">
    <property type="entry name" value="SH3-like_dom_sf"/>
</dbReference>
<evidence type="ECO:0000313" key="4">
    <source>
        <dbReference type="EMBL" id="KAF7333387.1"/>
    </source>
</evidence>
<proteinExistence type="predicted"/>
<keyword evidence="1 2" id="KW-0728">SH3 domain</keyword>
<evidence type="ECO:0000256" key="2">
    <source>
        <dbReference type="PROSITE-ProRule" id="PRU00192"/>
    </source>
</evidence>
<gene>
    <name evidence="4" type="ORF">MVEN_02354400</name>
</gene>
<evidence type="ECO:0000313" key="5">
    <source>
        <dbReference type="Proteomes" id="UP000620124"/>
    </source>
</evidence>
<sequence>MIPLVALTYGSFGDIMETARLSKRVIDVLRSGGGSLKHQKVISDLKAMHDDVVALSTAFDGDSPTRLQYFSDRLAAELALCRSLMERFYEKIKPSSSVITKIWMIVSEEQELKAWRTDIAERRQVLHLLLAELNGVLACKVGEQLEGIGSQIQYVGSSVQRVDTRVQNLGLDVRSCGLLTVLGLVSTHYMADQVSRVESNVQEIGSSVRQVIEKMIPHGISDPVFFVMDPLGRAITIQLSHCEAFNDLDRILKASLHGRRQAGSEYVERGDYSIVSAKGAIIRPSVFAGMVKAGSRFDMSIIKQRRDYVWPSYRKCPHCEHQSDHNRVIEDGWVCCSNASCGRKYQVYDIIESKKVDSAPHESSLHQDRREMREMFRLVQIELLCDQQSQQQEEYQTFFCRALYDYKAQKKASNLSFRQNDIMEVLTQRPTGWWDVLLGNERGWIPSNYVTSISDKEAPPS</sequence>
<evidence type="ECO:0000256" key="1">
    <source>
        <dbReference type="ARBA" id="ARBA00022443"/>
    </source>
</evidence>
<dbReference type="OrthoDB" id="3039023at2759"/>
<keyword evidence="5" id="KW-1185">Reference proteome</keyword>
<organism evidence="4 5">
    <name type="scientific">Mycena venus</name>
    <dbReference type="NCBI Taxonomy" id="2733690"/>
    <lineage>
        <taxon>Eukaryota</taxon>
        <taxon>Fungi</taxon>
        <taxon>Dikarya</taxon>
        <taxon>Basidiomycota</taxon>
        <taxon>Agaricomycotina</taxon>
        <taxon>Agaricomycetes</taxon>
        <taxon>Agaricomycetidae</taxon>
        <taxon>Agaricales</taxon>
        <taxon>Marasmiineae</taxon>
        <taxon>Mycenaceae</taxon>
        <taxon>Mycena</taxon>
    </lineage>
</organism>
<dbReference type="PRINTS" id="PR00452">
    <property type="entry name" value="SH3DOMAIN"/>
</dbReference>
<dbReference type="InterPro" id="IPR054464">
    <property type="entry name" value="ULD_fung"/>
</dbReference>
<protein>
    <recommendedName>
        <fullName evidence="3">SH3 domain-containing protein</fullName>
    </recommendedName>
</protein>
<dbReference type="InterPro" id="IPR001452">
    <property type="entry name" value="SH3_domain"/>
</dbReference>
<name>A0A8H7CEV4_9AGAR</name>
<dbReference type="SUPFAM" id="SSF50044">
    <property type="entry name" value="SH3-domain"/>
    <property type="match status" value="1"/>
</dbReference>
<dbReference type="Pfam" id="PF22893">
    <property type="entry name" value="ULD_2"/>
    <property type="match status" value="1"/>
</dbReference>
<dbReference type="PROSITE" id="PS50002">
    <property type="entry name" value="SH3"/>
    <property type="match status" value="1"/>
</dbReference>
<dbReference type="Pfam" id="PF00018">
    <property type="entry name" value="SH3_1"/>
    <property type="match status" value="1"/>
</dbReference>
<evidence type="ECO:0000259" key="3">
    <source>
        <dbReference type="PROSITE" id="PS50002"/>
    </source>
</evidence>
<feature type="domain" description="SH3" evidence="3">
    <location>
        <begin position="395"/>
        <end position="455"/>
    </location>
</feature>
<dbReference type="AlphaFoldDB" id="A0A8H7CEV4"/>
<dbReference type="Proteomes" id="UP000620124">
    <property type="component" value="Unassembled WGS sequence"/>
</dbReference>
<dbReference type="EMBL" id="JACAZI010000029">
    <property type="protein sequence ID" value="KAF7333387.1"/>
    <property type="molecule type" value="Genomic_DNA"/>
</dbReference>
<accession>A0A8H7CEV4</accession>
<comment type="caution">
    <text evidence="4">The sequence shown here is derived from an EMBL/GenBank/DDBJ whole genome shotgun (WGS) entry which is preliminary data.</text>
</comment>
<dbReference type="FunFam" id="2.30.30.40:FF:000072">
    <property type="entry name" value="Unconventional Myosin IB"/>
    <property type="match status" value="1"/>
</dbReference>
<dbReference type="Gene3D" id="2.30.30.40">
    <property type="entry name" value="SH3 Domains"/>
    <property type="match status" value="1"/>
</dbReference>
<reference evidence="4" key="1">
    <citation type="submission" date="2020-05" db="EMBL/GenBank/DDBJ databases">
        <title>Mycena genomes resolve the evolution of fungal bioluminescence.</title>
        <authorList>
            <person name="Tsai I.J."/>
        </authorList>
    </citation>
    <scope>NUCLEOTIDE SEQUENCE</scope>
    <source>
        <strain evidence="4">CCC161011</strain>
    </source>
</reference>